<evidence type="ECO:0008006" key="4">
    <source>
        <dbReference type="Google" id="ProtNLM"/>
    </source>
</evidence>
<feature type="transmembrane region" description="Helical" evidence="1">
    <location>
        <begin position="57"/>
        <end position="77"/>
    </location>
</feature>
<reference evidence="3" key="1">
    <citation type="submission" date="2023-07" db="EMBL/GenBank/DDBJ databases">
        <title>30 novel species of actinomycetes from the DSMZ collection.</title>
        <authorList>
            <person name="Nouioui I."/>
        </authorList>
    </citation>
    <scope>NUCLEOTIDE SEQUENCE [LARGE SCALE GENOMIC DNA]</scope>
    <source>
        <strain evidence="3">DSM 45834</strain>
    </source>
</reference>
<evidence type="ECO:0000313" key="2">
    <source>
        <dbReference type="EMBL" id="MDT0352164.1"/>
    </source>
</evidence>
<dbReference type="Proteomes" id="UP001183202">
    <property type="component" value="Unassembled WGS sequence"/>
</dbReference>
<evidence type="ECO:0000256" key="1">
    <source>
        <dbReference type="SAM" id="Phobius"/>
    </source>
</evidence>
<feature type="transmembrane region" description="Helical" evidence="1">
    <location>
        <begin position="132"/>
        <end position="148"/>
    </location>
</feature>
<keyword evidence="3" id="KW-1185">Reference proteome</keyword>
<organism evidence="2 3">
    <name type="scientific">Pseudonocardia charpentierae</name>
    <dbReference type="NCBI Taxonomy" id="3075545"/>
    <lineage>
        <taxon>Bacteria</taxon>
        <taxon>Bacillati</taxon>
        <taxon>Actinomycetota</taxon>
        <taxon>Actinomycetes</taxon>
        <taxon>Pseudonocardiales</taxon>
        <taxon>Pseudonocardiaceae</taxon>
        <taxon>Pseudonocardia</taxon>
    </lineage>
</organism>
<comment type="caution">
    <text evidence="2">The sequence shown here is derived from an EMBL/GenBank/DDBJ whole genome shotgun (WGS) entry which is preliminary data.</text>
</comment>
<feature type="transmembrane region" description="Helical" evidence="1">
    <location>
        <begin position="98"/>
        <end position="120"/>
    </location>
</feature>
<gene>
    <name evidence="2" type="ORF">RM445_21780</name>
</gene>
<proteinExistence type="predicted"/>
<keyword evidence="1" id="KW-0812">Transmembrane</keyword>
<protein>
    <recommendedName>
        <fullName evidence="4">DUF1453 domain-containing protein</fullName>
    </recommendedName>
</protein>
<feature type="transmembrane region" description="Helical" evidence="1">
    <location>
        <begin position="26"/>
        <end position="45"/>
    </location>
</feature>
<dbReference type="RefSeq" id="WP_311558674.1">
    <property type="nucleotide sequence ID" value="NZ_JAVREJ010000017.1"/>
</dbReference>
<keyword evidence="1" id="KW-0472">Membrane</keyword>
<keyword evidence="1" id="KW-1133">Transmembrane helix</keyword>
<accession>A0ABU2NHS6</accession>
<sequence length="169" mass="18220">MSPIEIVILVAMIGYAIYRQTQRHEIIGASRFKLAIIYAVIGVAVGDFSRPDSAGEWGLLIASLALSVVVGLARGRLTRVWADDDASGERKVYSKGTALTVGLFLGMVVAKFGLGTYAYFAHISDDGGFGEILIMIAVMVAFQAELIWRRARPLGARASFRQAAVAAQR</sequence>
<name>A0ABU2NHS6_9PSEU</name>
<evidence type="ECO:0000313" key="3">
    <source>
        <dbReference type="Proteomes" id="UP001183202"/>
    </source>
</evidence>
<dbReference type="EMBL" id="JAVREJ010000017">
    <property type="protein sequence ID" value="MDT0352164.1"/>
    <property type="molecule type" value="Genomic_DNA"/>
</dbReference>